<dbReference type="EMBL" id="AMCI01001760">
    <property type="protein sequence ID" value="EJX04592.1"/>
    <property type="molecule type" value="Genomic_DNA"/>
</dbReference>
<name>J9GBB3_9ZZZZ</name>
<feature type="region of interest" description="Disordered" evidence="1">
    <location>
        <begin position="1"/>
        <end position="47"/>
    </location>
</feature>
<accession>J9GBB3</accession>
<comment type="caution">
    <text evidence="2">The sequence shown here is derived from an EMBL/GenBank/DDBJ whole genome shotgun (WGS) entry which is preliminary data.</text>
</comment>
<dbReference type="AlphaFoldDB" id="J9GBB3"/>
<proteinExistence type="predicted"/>
<feature type="compositionally biased region" description="Polar residues" evidence="1">
    <location>
        <begin position="1"/>
        <end position="11"/>
    </location>
</feature>
<reference evidence="2" key="1">
    <citation type="journal article" date="2012" name="PLoS ONE">
        <title>Gene sets for utilization of primary and secondary nutrition supplies in the distal gut of endangered iberian lynx.</title>
        <authorList>
            <person name="Alcaide M."/>
            <person name="Messina E."/>
            <person name="Richter M."/>
            <person name="Bargiela R."/>
            <person name="Peplies J."/>
            <person name="Huws S.A."/>
            <person name="Newbold C.J."/>
            <person name="Golyshin P.N."/>
            <person name="Simon M.A."/>
            <person name="Lopez G."/>
            <person name="Yakimov M.M."/>
            <person name="Ferrer M."/>
        </authorList>
    </citation>
    <scope>NUCLEOTIDE SEQUENCE</scope>
</reference>
<sequence length="47" mass="5696">MQKTQNQTGGFRQQFDERRGKNGQPIKPRRNPTRQPFRRQLSDAFRH</sequence>
<protein>
    <submittedName>
        <fullName evidence="2">Uncharacterized protein</fullName>
    </submittedName>
</protein>
<gene>
    <name evidence="2" type="ORF">EVA_07299</name>
</gene>
<evidence type="ECO:0000256" key="1">
    <source>
        <dbReference type="SAM" id="MobiDB-lite"/>
    </source>
</evidence>
<evidence type="ECO:0000313" key="2">
    <source>
        <dbReference type="EMBL" id="EJX04592.1"/>
    </source>
</evidence>
<organism evidence="2">
    <name type="scientific">gut metagenome</name>
    <dbReference type="NCBI Taxonomy" id="749906"/>
    <lineage>
        <taxon>unclassified sequences</taxon>
        <taxon>metagenomes</taxon>
        <taxon>organismal metagenomes</taxon>
    </lineage>
</organism>